<gene>
    <name evidence="3" type="ORF">T9A_03024</name>
</gene>
<dbReference type="Pfam" id="PF04359">
    <property type="entry name" value="DUF493"/>
    <property type="match status" value="1"/>
</dbReference>
<protein>
    <recommendedName>
        <fullName evidence="2">UPF0250 protein T9A_03024</fullName>
    </recommendedName>
</protein>
<dbReference type="Proteomes" id="UP000029443">
    <property type="component" value="Unassembled WGS sequence"/>
</dbReference>
<proteinExistence type="inferred from homology"/>
<dbReference type="InterPro" id="IPR027471">
    <property type="entry name" value="YbeD-like_sf"/>
</dbReference>
<dbReference type="InterPro" id="IPR007454">
    <property type="entry name" value="UPF0250_YbeD-like"/>
</dbReference>
<dbReference type="RefSeq" id="WP_035250127.1">
    <property type="nucleotide sequence ID" value="NZ_ARXU01000016.1"/>
</dbReference>
<reference evidence="3 4" key="1">
    <citation type="submission" date="2012-09" db="EMBL/GenBank/DDBJ databases">
        <title>Genome Sequence of alkane-degrading Bacterium Alcanivorax jadensis T9.</title>
        <authorList>
            <person name="Lai Q."/>
            <person name="Shao Z."/>
        </authorList>
    </citation>
    <scope>NUCLEOTIDE SEQUENCE [LARGE SCALE GENOMIC DNA]</scope>
    <source>
        <strain evidence="3 4">T9</strain>
    </source>
</reference>
<dbReference type="SUPFAM" id="SSF117991">
    <property type="entry name" value="YbeD/HP0495-like"/>
    <property type="match status" value="1"/>
</dbReference>
<dbReference type="PANTHER" id="PTHR38036">
    <property type="entry name" value="UPF0250 PROTEIN YBED"/>
    <property type="match status" value="1"/>
</dbReference>
<comment type="similarity">
    <text evidence="1 2">Belongs to the UPF0250 family.</text>
</comment>
<comment type="caution">
    <text evidence="3">The sequence shown here is derived from an EMBL/GenBank/DDBJ whole genome shotgun (WGS) entry which is preliminary data.</text>
</comment>
<evidence type="ECO:0000313" key="4">
    <source>
        <dbReference type="Proteomes" id="UP000029443"/>
    </source>
</evidence>
<name>A0ABR4W903_9GAMM</name>
<dbReference type="HAMAP" id="MF_00659">
    <property type="entry name" value="UPF0250"/>
    <property type="match status" value="1"/>
</dbReference>
<keyword evidence="4" id="KW-1185">Reference proteome</keyword>
<evidence type="ECO:0000313" key="3">
    <source>
        <dbReference type="EMBL" id="KGD59889.1"/>
    </source>
</evidence>
<dbReference type="Gene3D" id="3.30.70.260">
    <property type="match status" value="1"/>
</dbReference>
<evidence type="ECO:0000256" key="1">
    <source>
        <dbReference type="ARBA" id="ARBA00008460"/>
    </source>
</evidence>
<organism evidence="3 4">
    <name type="scientific">Alcanivorax jadensis T9</name>
    <dbReference type="NCBI Taxonomy" id="1177181"/>
    <lineage>
        <taxon>Bacteria</taxon>
        <taxon>Pseudomonadati</taxon>
        <taxon>Pseudomonadota</taxon>
        <taxon>Gammaproteobacteria</taxon>
        <taxon>Oceanospirillales</taxon>
        <taxon>Alcanivoracaceae</taxon>
        <taxon>Alcanivorax</taxon>
    </lineage>
</organism>
<dbReference type="PANTHER" id="PTHR38036:SF1">
    <property type="entry name" value="UPF0250 PROTEIN YBED"/>
    <property type="match status" value="1"/>
</dbReference>
<evidence type="ECO:0000256" key="2">
    <source>
        <dbReference type="HAMAP-Rule" id="MF_00659"/>
    </source>
</evidence>
<dbReference type="EMBL" id="ARXU01000016">
    <property type="protein sequence ID" value="KGD59889.1"/>
    <property type="molecule type" value="Genomic_DNA"/>
</dbReference>
<sequence length="89" mass="10145">MAIQEHLWEFPHDMQLKVMGLADSPLETVVIEILEIHLEDFDADKHLASKPSSKGNFVSITAQVTMRNREQVEAIYKALNECPHVKMSL</sequence>
<accession>A0ABR4W903</accession>